<dbReference type="AlphaFoldDB" id="A0AAU4JY27"/>
<evidence type="ECO:0000256" key="1">
    <source>
        <dbReference type="SAM" id="MobiDB-lite"/>
    </source>
</evidence>
<feature type="region of interest" description="Disordered" evidence="1">
    <location>
        <begin position="25"/>
        <end position="52"/>
    </location>
</feature>
<feature type="signal peptide" evidence="2">
    <location>
        <begin position="1"/>
        <end position="26"/>
    </location>
</feature>
<reference evidence="3 4" key="1">
    <citation type="submission" date="2022-10" db="EMBL/GenBank/DDBJ databases">
        <title>The complete genomes of actinobacterial strains from the NBC collection.</title>
        <authorList>
            <person name="Joergensen T.S."/>
            <person name="Alvarez Arevalo M."/>
            <person name="Sterndorff E.B."/>
            <person name="Faurdal D."/>
            <person name="Vuksanovic O."/>
            <person name="Mourched A.-S."/>
            <person name="Charusanti P."/>
            <person name="Shaw S."/>
            <person name="Blin K."/>
            <person name="Weber T."/>
        </authorList>
    </citation>
    <scope>NUCLEOTIDE SEQUENCE [LARGE SCALE GENOMIC DNA]</scope>
    <source>
        <strain evidence="3 4">NBC_00319</strain>
    </source>
</reference>
<evidence type="ECO:0000313" key="3">
    <source>
        <dbReference type="EMBL" id="WUM18695.1"/>
    </source>
</evidence>
<dbReference type="PROSITE" id="PS51318">
    <property type="entry name" value="TAT"/>
    <property type="match status" value="1"/>
</dbReference>
<organism evidence="3 4">
    <name type="scientific">Williamsia herbipolensis</name>
    <dbReference type="NCBI Taxonomy" id="1603258"/>
    <lineage>
        <taxon>Bacteria</taxon>
        <taxon>Bacillati</taxon>
        <taxon>Actinomycetota</taxon>
        <taxon>Actinomycetes</taxon>
        <taxon>Mycobacteriales</taxon>
        <taxon>Nocardiaceae</taxon>
        <taxon>Williamsia</taxon>
    </lineage>
</organism>
<proteinExistence type="predicted"/>
<dbReference type="Proteomes" id="UP001432128">
    <property type="component" value="Chromosome"/>
</dbReference>
<evidence type="ECO:0008006" key="5">
    <source>
        <dbReference type="Google" id="ProtNLM"/>
    </source>
</evidence>
<accession>A0AAU4JY27</accession>
<dbReference type="InterPro" id="IPR006311">
    <property type="entry name" value="TAT_signal"/>
</dbReference>
<feature type="compositionally biased region" description="Low complexity" evidence="1">
    <location>
        <begin position="25"/>
        <end position="38"/>
    </location>
</feature>
<dbReference type="EMBL" id="CP108021">
    <property type="protein sequence ID" value="WUM18695.1"/>
    <property type="molecule type" value="Genomic_DNA"/>
</dbReference>
<dbReference type="RefSeq" id="WP_328856292.1">
    <property type="nucleotide sequence ID" value="NZ_CP108021.1"/>
</dbReference>
<feature type="chain" id="PRO_5043581646" description="CARDB domain-containing protein" evidence="2">
    <location>
        <begin position="27"/>
        <end position="142"/>
    </location>
</feature>
<sequence>MRTRRIALAAAAAAALSVAAAPSAGAAPEATPEPSGAPDVTISRPQVSTDPATRGEISVVISNVGTARATGIVAYINSFPNRFGGTELIDGIDPGKSVRQRVGTLGSTPFTGIVASAVYADGRDPQPLNNYSFSVEVLRPPR</sequence>
<keyword evidence="2" id="KW-0732">Signal</keyword>
<evidence type="ECO:0000256" key="2">
    <source>
        <dbReference type="SAM" id="SignalP"/>
    </source>
</evidence>
<gene>
    <name evidence="3" type="ORF">OG579_13210</name>
</gene>
<name>A0AAU4JY27_9NOCA</name>
<keyword evidence="4" id="KW-1185">Reference proteome</keyword>
<dbReference type="KEGG" id="whr:OG579_13210"/>
<protein>
    <recommendedName>
        <fullName evidence="5">CARDB domain-containing protein</fullName>
    </recommendedName>
</protein>
<evidence type="ECO:0000313" key="4">
    <source>
        <dbReference type="Proteomes" id="UP001432128"/>
    </source>
</evidence>